<evidence type="ECO:0000259" key="1">
    <source>
        <dbReference type="PROSITE" id="PS50965"/>
    </source>
</evidence>
<evidence type="ECO:0000313" key="3">
    <source>
        <dbReference type="Proteomes" id="UP000198935"/>
    </source>
</evidence>
<dbReference type="Pfam" id="PF08378">
    <property type="entry name" value="NERD"/>
    <property type="match status" value="1"/>
</dbReference>
<dbReference type="Proteomes" id="UP000198935">
    <property type="component" value="Unassembled WGS sequence"/>
</dbReference>
<dbReference type="PROSITE" id="PS50965">
    <property type="entry name" value="NERD"/>
    <property type="match status" value="1"/>
</dbReference>
<dbReference type="EMBL" id="FNPI01000008">
    <property type="protein sequence ID" value="SDZ24414.1"/>
    <property type="molecule type" value="Genomic_DNA"/>
</dbReference>
<dbReference type="AlphaFoldDB" id="A0A1H3RFB4"/>
<sequence length="167" mass="19583">MIKKQLIISLIILEQRALLGRIPQDHPKRQMIEEERKKYEAGYRGQKSVKYFLDLLPDDEYYIFHDLRLQNNSKYFQMDAVLLITAAILILEVKNFSGHLYFDKSHQVIRTLNDRRTCFSNPIAQVKLQAQQLNNWLKNNKLPVLPIESVVIFSNSSAIIEADDSYE</sequence>
<organism evidence="2 3">
    <name type="scientific">Evansella caseinilytica</name>
    <dbReference type="NCBI Taxonomy" id="1503961"/>
    <lineage>
        <taxon>Bacteria</taxon>
        <taxon>Bacillati</taxon>
        <taxon>Bacillota</taxon>
        <taxon>Bacilli</taxon>
        <taxon>Bacillales</taxon>
        <taxon>Bacillaceae</taxon>
        <taxon>Evansella</taxon>
    </lineage>
</organism>
<keyword evidence="3" id="KW-1185">Reference proteome</keyword>
<dbReference type="OrthoDB" id="569879at2"/>
<gene>
    <name evidence="2" type="ORF">SAMN05421736_10881</name>
</gene>
<feature type="domain" description="NERD" evidence="1">
    <location>
        <begin position="41"/>
        <end position="156"/>
    </location>
</feature>
<proteinExistence type="predicted"/>
<dbReference type="InterPro" id="IPR011528">
    <property type="entry name" value="NERD"/>
</dbReference>
<accession>A0A1H3RFB4</accession>
<reference evidence="3" key="1">
    <citation type="submission" date="2016-10" db="EMBL/GenBank/DDBJ databases">
        <authorList>
            <person name="Varghese N."/>
            <person name="Submissions S."/>
        </authorList>
    </citation>
    <scope>NUCLEOTIDE SEQUENCE [LARGE SCALE GENOMIC DNA]</scope>
    <source>
        <strain evidence="3">SP</strain>
    </source>
</reference>
<name>A0A1H3RFB4_9BACI</name>
<protein>
    <submittedName>
        <fullName evidence="2">Nuclease-related domain-containing protein</fullName>
    </submittedName>
</protein>
<dbReference type="STRING" id="1503961.SAMN05421736_10881"/>
<evidence type="ECO:0000313" key="2">
    <source>
        <dbReference type="EMBL" id="SDZ24414.1"/>
    </source>
</evidence>